<feature type="transmembrane region" description="Helical" evidence="9">
    <location>
        <begin position="812"/>
        <end position="836"/>
    </location>
</feature>
<keyword evidence="5 9" id="KW-0812">Transmembrane</keyword>
<evidence type="ECO:0000259" key="11">
    <source>
        <dbReference type="Pfam" id="PF01490"/>
    </source>
</evidence>
<dbReference type="PANTHER" id="PTHR21040:SF12">
    <property type="entry name" value="BETA-N-ACETYLHEXOSAMINIDASE"/>
    <property type="match status" value="1"/>
</dbReference>
<dbReference type="EC" id="3.2.1.52" evidence="4"/>
<dbReference type="Pfam" id="PF00728">
    <property type="entry name" value="Glyco_hydro_20"/>
    <property type="match status" value="1"/>
</dbReference>
<dbReference type="Proteomes" id="UP001331761">
    <property type="component" value="Unassembled WGS sequence"/>
</dbReference>
<evidence type="ECO:0000256" key="9">
    <source>
        <dbReference type="SAM" id="Phobius"/>
    </source>
</evidence>
<dbReference type="CDD" id="cd06565">
    <property type="entry name" value="GH20_GcnA-like"/>
    <property type="match status" value="1"/>
</dbReference>
<feature type="transmembrane region" description="Helical" evidence="9">
    <location>
        <begin position="659"/>
        <end position="685"/>
    </location>
</feature>
<accession>A0AAN8FL01</accession>
<comment type="caution">
    <text evidence="12">The sequence shown here is derived from an EMBL/GenBank/DDBJ whole genome shotgun (WGS) entry which is preliminary data.</text>
</comment>
<evidence type="ECO:0000256" key="3">
    <source>
        <dbReference type="ARBA" id="ARBA00006285"/>
    </source>
</evidence>
<organism evidence="12 13">
    <name type="scientific">Trichostrongylus colubriformis</name>
    <name type="common">Black scour worm</name>
    <dbReference type="NCBI Taxonomy" id="6319"/>
    <lineage>
        <taxon>Eukaryota</taxon>
        <taxon>Metazoa</taxon>
        <taxon>Ecdysozoa</taxon>
        <taxon>Nematoda</taxon>
        <taxon>Chromadorea</taxon>
        <taxon>Rhabditida</taxon>
        <taxon>Rhabditina</taxon>
        <taxon>Rhabditomorpha</taxon>
        <taxon>Strongyloidea</taxon>
        <taxon>Trichostrongylidae</taxon>
        <taxon>Trichostrongylus</taxon>
    </lineage>
</organism>
<feature type="transmembrane region" description="Helical" evidence="9">
    <location>
        <begin position="358"/>
        <end position="378"/>
    </location>
</feature>
<dbReference type="Gene3D" id="3.20.20.80">
    <property type="entry name" value="Glycosidases"/>
    <property type="match status" value="1"/>
</dbReference>
<keyword evidence="6" id="KW-0378">Hydrolase</keyword>
<dbReference type="PANTHER" id="PTHR21040">
    <property type="entry name" value="BCDNA.GH04120"/>
    <property type="match status" value="1"/>
</dbReference>
<feature type="domain" description="Amino acid transporter transmembrane" evidence="11">
    <location>
        <begin position="629"/>
        <end position="860"/>
    </location>
</feature>
<proteinExistence type="inferred from homology"/>
<dbReference type="AlphaFoldDB" id="A0AAN8FL01"/>
<dbReference type="InterPro" id="IPR038901">
    <property type="entry name" value="HEXDC-like"/>
</dbReference>
<feature type="transmembrane region" description="Helical" evidence="9">
    <location>
        <begin position="634"/>
        <end position="653"/>
    </location>
</feature>
<keyword evidence="7 9" id="KW-1133">Transmembrane helix</keyword>
<dbReference type="Pfam" id="PF01490">
    <property type="entry name" value="Aa_trans"/>
    <property type="match status" value="1"/>
</dbReference>
<evidence type="ECO:0000256" key="5">
    <source>
        <dbReference type="ARBA" id="ARBA00022692"/>
    </source>
</evidence>
<evidence type="ECO:0000313" key="12">
    <source>
        <dbReference type="EMBL" id="KAK5972493.1"/>
    </source>
</evidence>
<dbReference type="GO" id="GO:0005975">
    <property type="term" value="P:carbohydrate metabolic process"/>
    <property type="evidence" value="ECO:0007669"/>
    <property type="project" value="InterPro"/>
</dbReference>
<evidence type="ECO:0000256" key="8">
    <source>
        <dbReference type="ARBA" id="ARBA00023136"/>
    </source>
</evidence>
<protein>
    <recommendedName>
        <fullName evidence="4">beta-N-acetylhexosaminidase</fullName>
        <ecNumber evidence="4">3.2.1.52</ecNumber>
    </recommendedName>
</protein>
<feature type="transmembrane region" description="Helical" evidence="9">
    <location>
        <begin position="747"/>
        <end position="765"/>
    </location>
</feature>
<keyword evidence="8 9" id="KW-0472">Membrane</keyword>
<dbReference type="GO" id="GO:0004563">
    <property type="term" value="F:beta-N-acetylhexosaminidase activity"/>
    <property type="evidence" value="ECO:0007669"/>
    <property type="project" value="UniProtKB-EC"/>
</dbReference>
<feature type="transmembrane region" description="Helical" evidence="9">
    <location>
        <begin position="706"/>
        <end position="727"/>
    </location>
</feature>
<comment type="subcellular location">
    <subcellularLocation>
        <location evidence="2">Membrane</location>
    </subcellularLocation>
</comment>
<evidence type="ECO:0000256" key="7">
    <source>
        <dbReference type="ARBA" id="ARBA00022989"/>
    </source>
</evidence>
<dbReference type="InterPro" id="IPR017853">
    <property type="entry name" value="GH"/>
</dbReference>
<dbReference type="EMBL" id="WIXE01016602">
    <property type="protein sequence ID" value="KAK5972493.1"/>
    <property type="molecule type" value="Genomic_DNA"/>
</dbReference>
<comment type="catalytic activity">
    <reaction evidence="1">
        <text>Hydrolysis of terminal non-reducing N-acetyl-D-hexosamine residues in N-acetyl-beta-D-hexosaminides.</text>
        <dbReference type="EC" id="3.2.1.52"/>
    </reaction>
</comment>
<evidence type="ECO:0000256" key="2">
    <source>
        <dbReference type="ARBA" id="ARBA00004370"/>
    </source>
</evidence>
<dbReference type="SUPFAM" id="SSF51445">
    <property type="entry name" value="(Trans)glycosidases"/>
    <property type="match status" value="1"/>
</dbReference>
<evidence type="ECO:0000256" key="6">
    <source>
        <dbReference type="ARBA" id="ARBA00022801"/>
    </source>
</evidence>
<evidence type="ECO:0000313" key="13">
    <source>
        <dbReference type="Proteomes" id="UP001331761"/>
    </source>
</evidence>
<dbReference type="GO" id="GO:0016020">
    <property type="term" value="C:membrane"/>
    <property type="evidence" value="ECO:0007669"/>
    <property type="project" value="UniProtKB-SubCell"/>
</dbReference>
<evidence type="ECO:0000259" key="10">
    <source>
        <dbReference type="Pfam" id="PF00728"/>
    </source>
</evidence>
<comment type="similarity">
    <text evidence="3">Belongs to the glycosyl hydrolase 20 family.</text>
</comment>
<keyword evidence="13" id="KW-1185">Reference proteome</keyword>
<evidence type="ECO:0000256" key="4">
    <source>
        <dbReference type="ARBA" id="ARBA00012663"/>
    </source>
</evidence>
<name>A0AAN8FL01_TRICO</name>
<dbReference type="InterPro" id="IPR013057">
    <property type="entry name" value="AA_transpt_TM"/>
</dbReference>
<dbReference type="InterPro" id="IPR015883">
    <property type="entry name" value="Glyco_hydro_20_cat"/>
</dbReference>
<feature type="domain" description="Glycoside hydrolase family 20 catalytic" evidence="10">
    <location>
        <begin position="159"/>
        <end position="310"/>
    </location>
</feature>
<sequence>MINASIIVPLLHKDVVIRHDFISNFFDFYSAYDSLHICVILHRQGKVEYQRPCMLSSTRYHGIRRVSWVFVISCVSVFILFSLRPDGITDTGVTPRKQVGGPFDSQPFAQSIVHLDLKGAPPLIEVYEWFFPLLRSLGVHGVLMEYEDMFPYSGELAKVKRTQHYTKVDIANINKIAAANNLEIIPLVQTFGHMEFILKHSRFSHLREIPLADDTICPSDERSIELIETIINQIRALHPKSQRIHIGADEAFHIAEDDRCRTRLAQMGLGDQRRAVEKLKLAHIAKVARLARSAGFQEVFAWNDMFDKSLVEDMQAAGLGDLITPVVWGYKADVTEEGYFPLGLFERISKDFRRLQSVFIYLLFNFSVFSSIYFASAFKGARSKGENYIDLDRYLRNHMSYVKLYRENKDSISGLVGGIIITGWQRYMHHGPLCELLAISIPSLVTDLVYIQDVTRDRGEMWSFVKDILHCPAEMDQIATAPVKIENMTYFPLRDAFLKVCDFEGKDLYKLIMNDLHMLEWKVERFWRWPNMTAKLSSEVDGLATDMAKELNKFYFTNDVSEFITTKLFSLKEKLSRRVDHEKSEFMKKRSDDTDLLIHSRHPTQYSIDDDHSDPERGHDEMKLRSPFTPWPHVFNLANCIVGVSVLAMPFVFQQCGILLAVIMIGACAVLTKYTCHFLCKAAFLSSKHSYEALALTALGPMGRRLVELSLLSFLVSSIVAFLVVIGDIGPHLVADYLELEAPTQRLRTLVMVVVLLLVIFPLCLIKDLEKFSIISSFAVLFYAVFVVRMILEALPALWDGAWSMHAVWWRPSGFLTCLPIVCMALSCQTQLFCVIDCIRDASVSRVDTVVSGAVNFCSAIDSTISHTEVMEWVPDKRPFSECSIALF</sequence>
<gene>
    <name evidence="12" type="ORF">GCK32_002273</name>
</gene>
<evidence type="ECO:0000256" key="1">
    <source>
        <dbReference type="ARBA" id="ARBA00001231"/>
    </source>
</evidence>
<feature type="transmembrane region" description="Helical" evidence="9">
    <location>
        <begin position="772"/>
        <end position="792"/>
    </location>
</feature>
<reference evidence="12 13" key="1">
    <citation type="submission" date="2019-10" db="EMBL/GenBank/DDBJ databases">
        <title>Assembly and Annotation for the nematode Trichostrongylus colubriformis.</title>
        <authorList>
            <person name="Martin J."/>
        </authorList>
    </citation>
    <scope>NUCLEOTIDE SEQUENCE [LARGE SCALE GENOMIC DNA]</scope>
    <source>
        <strain evidence="12">G859</strain>
        <tissue evidence="12">Whole worm</tissue>
    </source>
</reference>